<evidence type="ECO:0000313" key="3">
    <source>
        <dbReference type="EMBL" id="TXD93387.1"/>
    </source>
</evidence>
<dbReference type="Gene3D" id="2.40.70.10">
    <property type="entry name" value="Acid Proteases"/>
    <property type="match status" value="2"/>
</dbReference>
<name>A0A5C6ZVV2_9FLAO</name>
<evidence type="ECO:0000313" key="4">
    <source>
        <dbReference type="Proteomes" id="UP000321367"/>
    </source>
</evidence>
<sequence>MSCPIYILLVFLCFFNISKAQGVFKIDEGKYKFDLSFQSVNDLVVIPLEINGVELTFLLDTGVESSIIFSLEEKDSLNVKNATDILLRGWGEGKAITAIKSTGNTVRVGTASHSDFTVYIVYDHDISLSNRLGLPIHGIIGYDFFKDFVVEFSYTKERLIAYNIDSYVYKKCRRCDDFDLVFHKNKPYIKALVSIENKGFLPMDLLIDSGSGDALWIFEAPDLGIEIPDENFEDFLGFGMGGSVYGKRARVNNLKLGKFQLDGVTASFPDTLYFAGVSTYKSRNGSLGFQVLKRFTSTFDYKNKRLRLKPNKNFREPFEYDMSGIVLAHEGYTIVKDFENNNSPVFSESEDAFKGVVVYKSYSKVKFKLEPQYIIAEVRPNSPAALAGLKVGDLVETINKKAAYNYELSQISKMFSSGEGKTIKLKIKRNGVLLDIRFELKRVL</sequence>
<protein>
    <submittedName>
        <fullName evidence="3">PDZ domain-containing protein</fullName>
    </submittedName>
</protein>
<dbReference type="Pfam" id="PF13650">
    <property type="entry name" value="Asp_protease_2"/>
    <property type="match status" value="1"/>
</dbReference>
<dbReference type="OrthoDB" id="3521766at2"/>
<proteinExistence type="predicted"/>
<dbReference type="AlphaFoldDB" id="A0A5C6ZVV2"/>
<dbReference type="GO" id="GO:0006508">
    <property type="term" value="P:proteolysis"/>
    <property type="evidence" value="ECO:0007669"/>
    <property type="project" value="InterPro"/>
</dbReference>
<dbReference type="GO" id="GO:0004190">
    <property type="term" value="F:aspartic-type endopeptidase activity"/>
    <property type="evidence" value="ECO:0007669"/>
    <property type="project" value="InterPro"/>
</dbReference>
<dbReference type="InterPro" id="IPR021109">
    <property type="entry name" value="Peptidase_aspartic_dom_sf"/>
</dbReference>
<dbReference type="SUPFAM" id="SSF50156">
    <property type="entry name" value="PDZ domain-like"/>
    <property type="match status" value="1"/>
</dbReference>
<dbReference type="SMART" id="SM00228">
    <property type="entry name" value="PDZ"/>
    <property type="match status" value="1"/>
</dbReference>
<dbReference type="Gene3D" id="2.30.42.10">
    <property type="match status" value="1"/>
</dbReference>
<dbReference type="SUPFAM" id="SSF50630">
    <property type="entry name" value="Acid proteases"/>
    <property type="match status" value="1"/>
</dbReference>
<dbReference type="InterPro" id="IPR036034">
    <property type="entry name" value="PDZ_sf"/>
</dbReference>
<dbReference type="InterPro" id="IPR001995">
    <property type="entry name" value="Peptidase_A2_cat"/>
</dbReference>
<dbReference type="RefSeq" id="WP_146932706.1">
    <property type="nucleotide sequence ID" value="NZ_CBCSHZ010000014.1"/>
</dbReference>
<organism evidence="3 4">
    <name type="scientific">Gillisia hiemivivida</name>
    <dbReference type="NCBI Taxonomy" id="291190"/>
    <lineage>
        <taxon>Bacteria</taxon>
        <taxon>Pseudomonadati</taxon>
        <taxon>Bacteroidota</taxon>
        <taxon>Flavobacteriia</taxon>
        <taxon>Flavobacteriales</taxon>
        <taxon>Flavobacteriaceae</taxon>
        <taxon>Gillisia</taxon>
    </lineage>
</organism>
<dbReference type="Pfam" id="PF17820">
    <property type="entry name" value="PDZ_6"/>
    <property type="match status" value="1"/>
</dbReference>
<reference evidence="3 4" key="1">
    <citation type="submission" date="2019-08" db="EMBL/GenBank/DDBJ databases">
        <title>Genome sequence of Gillisia hiemivivida IC154 (type strain).</title>
        <authorList>
            <person name="Bowman J.P."/>
        </authorList>
    </citation>
    <scope>NUCLEOTIDE SEQUENCE [LARGE SCALE GENOMIC DNA]</scope>
    <source>
        <strain evidence="3 4">IC154</strain>
    </source>
</reference>
<feature type="domain" description="Peptidase A2" evidence="2">
    <location>
        <begin position="55"/>
        <end position="91"/>
    </location>
</feature>
<evidence type="ECO:0000259" key="2">
    <source>
        <dbReference type="PROSITE" id="PS50175"/>
    </source>
</evidence>
<keyword evidence="1" id="KW-0378">Hydrolase</keyword>
<gene>
    <name evidence="3" type="ORF">ES724_10285</name>
</gene>
<dbReference type="EMBL" id="VORY01000011">
    <property type="protein sequence ID" value="TXD93387.1"/>
    <property type="molecule type" value="Genomic_DNA"/>
</dbReference>
<evidence type="ECO:0000256" key="1">
    <source>
        <dbReference type="ARBA" id="ARBA00022801"/>
    </source>
</evidence>
<dbReference type="PROSITE" id="PS50175">
    <property type="entry name" value="ASP_PROT_RETROV"/>
    <property type="match status" value="1"/>
</dbReference>
<keyword evidence="4" id="KW-1185">Reference proteome</keyword>
<dbReference type="InterPro" id="IPR001478">
    <property type="entry name" value="PDZ"/>
</dbReference>
<dbReference type="Proteomes" id="UP000321367">
    <property type="component" value="Unassembled WGS sequence"/>
</dbReference>
<dbReference type="InterPro" id="IPR041489">
    <property type="entry name" value="PDZ_6"/>
</dbReference>
<accession>A0A5C6ZVV2</accession>
<comment type="caution">
    <text evidence="3">The sequence shown here is derived from an EMBL/GenBank/DDBJ whole genome shotgun (WGS) entry which is preliminary data.</text>
</comment>